<accession>A0A5W6KNH8</accession>
<evidence type="ECO:0000313" key="3">
    <source>
        <dbReference type="EMBL" id="EBX5029982.1"/>
    </source>
</evidence>
<dbReference type="InterPro" id="IPR009057">
    <property type="entry name" value="Homeodomain-like_sf"/>
</dbReference>
<evidence type="ECO:0000256" key="1">
    <source>
        <dbReference type="ARBA" id="ARBA00009964"/>
    </source>
</evidence>
<keyword evidence="2" id="KW-0175">Coiled coil</keyword>
<proteinExistence type="inferred from homology"/>
<gene>
    <name evidence="3" type="ORF">DSG41_12705</name>
</gene>
<dbReference type="EMBL" id="AAHLLT010000018">
    <property type="protein sequence ID" value="EBX5029982.1"/>
    <property type="molecule type" value="Genomic_DNA"/>
</dbReference>
<dbReference type="GO" id="GO:0003677">
    <property type="term" value="F:DNA binding"/>
    <property type="evidence" value="ECO:0007669"/>
    <property type="project" value="InterPro"/>
</dbReference>
<comment type="caution">
    <text evidence="3">The sequence shown here is derived from an EMBL/GenBank/DDBJ whole genome shotgun (WGS) entry which is preliminary data.</text>
</comment>
<evidence type="ECO:0000256" key="2">
    <source>
        <dbReference type="SAM" id="Coils"/>
    </source>
</evidence>
<name>A0A5W6KNH8_SALTM</name>
<organism evidence="3">
    <name type="scientific">Salmonella typhimurium</name>
    <dbReference type="NCBI Taxonomy" id="90371"/>
    <lineage>
        <taxon>Bacteria</taxon>
        <taxon>Pseudomonadati</taxon>
        <taxon>Pseudomonadota</taxon>
        <taxon>Gammaproteobacteria</taxon>
        <taxon>Enterobacterales</taxon>
        <taxon>Enterobacteriaceae</taxon>
        <taxon>Salmonella</taxon>
    </lineage>
</organism>
<dbReference type="InterPro" id="IPR002514">
    <property type="entry name" value="Transposase_8"/>
</dbReference>
<comment type="similarity">
    <text evidence="1">Belongs to the transposase 8 family.</text>
</comment>
<dbReference type="Pfam" id="PF01527">
    <property type="entry name" value="HTH_Tnp_1"/>
    <property type="match status" value="1"/>
</dbReference>
<dbReference type="AlphaFoldDB" id="A0A5W6KNH8"/>
<feature type="coiled-coil region" evidence="2">
    <location>
        <begin position="65"/>
        <end position="92"/>
    </location>
</feature>
<dbReference type="SUPFAM" id="SSF46689">
    <property type="entry name" value="Homeodomain-like"/>
    <property type="match status" value="1"/>
</dbReference>
<feature type="non-terminal residue" evidence="3">
    <location>
        <position position="124"/>
    </location>
</feature>
<reference evidence="3" key="1">
    <citation type="submission" date="2018-07" db="EMBL/GenBank/DDBJ databases">
        <authorList>
            <person name="Ashton P.M."/>
            <person name="Dallman T."/>
            <person name="Nair S."/>
            <person name="De Pinna E."/>
            <person name="Peters T."/>
            <person name="Grant K."/>
        </authorList>
    </citation>
    <scope>NUCLEOTIDE SEQUENCE</scope>
    <source>
        <strain evidence="3">157366</strain>
    </source>
</reference>
<dbReference type="GO" id="GO:0004803">
    <property type="term" value="F:transposase activity"/>
    <property type="evidence" value="ECO:0007669"/>
    <property type="project" value="InterPro"/>
</dbReference>
<dbReference type="GO" id="GO:0006313">
    <property type="term" value="P:DNA transposition"/>
    <property type="evidence" value="ECO:0007669"/>
    <property type="project" value="InterPro"/>
</dbReference>
<protein>
    <submittedName>
        <fullName evidence="3">IS3 family transposase</fullName>
    </submittedName>
</protein>
<sequence length="124" mass="14361">MTKPASTTKKPRKQHTPEFRQEALKLAERIGGGGAAAARELNLYESQLHNWRSKQQNQLSSSEREQEMSAEIARLKRQLAERDEELAILQNGRDILREAPEMKYVFIEKHQAEFNIKAMCRVLQ</sequence>